<feature type="compositionally biased region" description="Basic and acidic residues" evidence="1">
    <location>
        <begin position="123"/>
        <end position="137"/>
    </location>
</feature>
<accession>A0A4Z2HF72</accession>
<evidence type="ECO:0000313" key="3">
    <source>
        <dbReference type="Proteomes" id="UP000314294"/>
    </source>
</evidence>
<dbReference type="Proteomes" id="UP000314294">
    <property type="component" value="Unassembled WGS sequence"/>
</dbReference>
<evidence type="ECO:0000256" key="1">
    <source>
        <dbReference type="SAM" id="MobiDB-lite"/>
    </source>
</evidence>
<dbReference type="EMBL" id="SRLO01000257">
    <property type="protein sequence ID" value="TNN64200.1"/>
    <property type="molecule type" value="Genomic_DNA"/>
</dbReference>
<protein>
    <submittedName>
        <fullName evidence="2">Uncharacterized protein</fullName>
    </submittedName>
</protein>
<gene>
    <name evidence="2" type="ORF">EYF80_025568</name>
</gene>
<organism evidence="2 3">
    <name type="scientific">Liparis tanakae</name>
    <name type="common">Tanaka's snailfish</name>
    <dbReference type="NCBI Taxonomy" id="230148"/>
    <lineage>
        <taxon>Eukaryota</taxon>
        <taxon>Metazoa</taxon>
        <taxon>Chordata</taxon>
        <taxon>Craniata</taxon>
        <taxon>Vertebrata</taxon>
        <taxon>Euteleostomi</taxon>
        <taxon>Actinopterygii</taxon>
        <taxon>Neopterygii</taxon>
        <taxon>Teleostei</taxon>
        <taxon>Neoteleostei</taxon>
        <taxon>Acanthomorphata</taxon>
        <taxon>Eupercaria</taxon>
        <taxon>Perciformes</taxon>
        <taxon>Cottioidei</taxon>
        <taxon>Cottales</taxon>
        <taxon>Liparidae</taxon>
        <taxon>Liparis</taxon>
    </lineage>
</organism>
<dbReference type="AlphaFoldDB" id="A0A4Z2HF72"/>
<sequence>MASPQQQQQQRRLKDNLEQQLKLGGLRFAATGWRRGDESGAPVGCPSVSGLIPAVLLKARNFDPGPDTNNCYPEPLRITSSQSTTRSACGGVVMLTGSHLNVGSANVGSANIARRPGRRRTKALGERSEAEPTDAPRVDAASPPREGRIASATTVTIFEPRREVSDDRTAAPPGLRGAQGSYIQHNSSSRGASSTRRRAMGAGWSARPFRDSWLISNEPRGETEAAAAAAAWSSRLEHMSYRFPENCIFLDSWRRDSQTAAASLGQPAIAALAQSWNSSHDLKGKERQRGQIQMGGKEVFMAGFGEETPSCFFQTITPP</sequence>
<comment type="caution">
    <text evidence="2">The sequence shown here is derived from an EMBL/GenBank/DDBJ whole genome shotgun (WGS) entry which is preliminary data.</text>
</comment>
<keyword evidence="3" id="KW-1185">Reference proteome</keyword>
<feature type="region of interest" description="Disordered" evidence="1">
    <location>
        <begin position="164"/>
        <end position="197"/>
    </location>
</feature>
<name>A0A4Z2HF72_9TELE</name>
<reference evidence="2 3" key="1">
    <citation type="submission" date="2019-03" db="EMBL/GenBank/DDBJ databases">
        <title>First draft genome of Liparis tanakae, snailfish: a comprehensive survey of snailfish specific genes.</title>
        <authorList>
            <person name="Kim W."/>
            <person name="Song I."/>
            <person name="Jeong J.-H."/>
            <person name="Kim D."/>
            <person name="Kim S."/>
            <person name="Ryu S."/>
            <person name="Song J.Y."/>
            <person name="Lee S.K."/>
        </authorList>
    </citation>
    <scope>NUCLEOTIDE SEQUENCE [LARGE SCALE GENOMIC DNA]</scope>
    <source>
        <tissue evidence="2">Muscle</tissue>
    </source>
</reference>
<evidence type="ECO:0000313" key="2">
    <source>
        <dbReference type="EMBL" id="TNN64200.1"/>
    </source>
</evidence>
<proteinExistence type="predicted"/>
<feature type="region of interest" description="Disordered" evidence="1">
    <location>
        <begin position="111"/>
        <end position="145"/>
    </location>
</feature>